<name>A0A7R9M285_9ACAR</name>
<evidence type="ECO:0000256" key="1">
    <source>
        <dbReference type="ARBA" id="ARBA00023157"/>
    </source>
</evidence>
<evidence type="ECO:0000256" key="2">
    <source>
        <dbReference type="PROSITE-ProRule" id="PRU00059"/>
    </source>
</evidence>
<dbReference type="PROSITE" id="PS01180">
    <property type="entry name" value="CUB"/>
    <property type="match status" value="1"/>
</dbReference>
<dbReference type="Proteomes" id="UP000728032">
    <property type="component" value="Unassembled WGS sequence"/>
</dbReference>
<evidence type="ECO:0000256" key="3">
    <source>
        <dbReference type="SAM" id="Phobius"/>
    </source>
</evidence>
<dbReference type="Pfam" id="PF00431">
    <property type="entry name" value="CUB"/>
    <property type="match status" value="1"/>
</dbReference>
<proteinExistence type="predicted"/>
<evidence type="ECO:0000313" key="6">
    <source>
        <dbReference type="Proteomes" id="UP000728032"/>
    </source>
</evidence>
<gene>
    <name evidence="5" type="ORF">ONB1V03_LOCUS8436</name>
</gene>
<reference evidence="5" key="1">
    <citation type="submission" date="2020-11" db="EMBL/GenBank/DDBJ databases">
        <authorList>
            <person name="Tran Van P."/>
        </authorList>
    </citation>
    <scope>NUCLEOTIDE SEQUENCE</scope>
</reference>
<evidence type="ECO:0000313" key="5">
    <source>
        <dbReference type="EMBL" id="CAD7651708.1"/>
    </source>
</evidence>
<dbReference type="OrthoDB" id="382013at2759"/>
<feature type="domain" description="CUB" evidence="4">
    <location>
        <begin position="112"/>
        <end position="223"/>
    </location>
</feature>
<protein>
    <recommendedName>
        <fullName evidence="4">CUB domain-containing protein</fullName>
    </recommendedName>
</protein>
<keyword evidence="1" id="KW-1015">Disulfide bond</keyword>
<comment type="caution">
    <text evidence="2">Lacks conserved residue(s) required for the propagation of feature annotation.</text>
</comment>
<keyword evidence="3" id="KW-1133">Transmembrane helix</keyword>
<organism evidence="5">
    <name type="scientific">Oppiella nova</name>
    <dbReference type="NCBI Taxonomy" id="334625"/>
    <lineage>
        <taxon>Eukaryota</taxon>
        <taxon>Metazoa</taxon>
        <taxon>Ecdysozoa</taxon>
        <taxon>Arthropoda</taxon>
        <taxon>Chelicerata</taxon>
        <taxon>Arachnida</taxon>
        <taxon>Acari</taxon>
        <taxon>Acariformes</taxon>
        <taxon>Sarcoptiformes</taxon>
        <taxon>Oribatida</taxon>
        <taxon>Brachypylina</taxon>
        <taxon>Oppioidea</taxon>
        <taxon>Oppiidae</taxon>
        <taxon>Oppiella</taxon>
    </lineage>
</organism>
<evidence type="ECO:0000259" key="4">
    <source>
        <dbReference type="PROSITE" id="PS01180"/>
    </source>
</evidence>
<dbReference type="EMBL" id="CAJPVJ010004824">
    <property type="protein sequence ID" value="CAG2168952.1"/>
    <property type="molecule type" value="Genomic_DNA"/>
</dbReference>
<dbReference type="PANTHER" id="PTHR46908:SF8">
    <property type="entry name" value="C-TYPE LECTIN DOMAIN-CONTAINING PROTEIN"/>
    <property type="match status" value="1"/>
</dbReference>
<dbReference type="InterPro" id="IPR052129">
    <property type="entry name" value="Spermadhesin-Link_domain"/>
</dbReference>
<dbReference type="SMART" id="SM00042">
    <property type="entry name" value="CUB"/>
    <property type="match status" value="1"/>
</dbReference>
<accession>A0A7R9M285</accession>
<keyword evidence="3" id="KW-0812">Transmembrane</keyword>
<feature type="transmembrane region" description="Helical" evidence="3">
    <location>
        <begin position="31"/>
        <end position="52"/>
    </location>
</feature>
<dbReference type="InterPro" id="IPR035914">
    <property type="entry name" value="Sperma_CUB_dom_sf"/>
</dbReference>
<dbReference type="InterPro" id="IPR000859">
    <property type="entry name" value="CUB_dom"/>
</dbReference>
<dbReference type="EMBL" id="OC919649">
    <property type="protein sequence ID" value="CAD7651708.1"/>
    <property type="molecule type" value="Genomic_DNA"/>
</dbReference>
<dbReference type="Gene3D" id="2.60.120.290">
    <property type="entry name" value="Spermadhesin, CUB domain"/>
    <property type="match status" value="1"/>
</dbReference>
<dbReference type="AlphaFoldDB" id="A0A7R9M285"/>
<dbReference type="CDD" id="cd00041">
    <property type="entry name" value="CUB"/>
    <property type="match status" value="1"/>
</dbReference>
<sequence>MDNMLTLLHWLTNPRLIIIGSKTLIRLSTTGYTYVSAIMSFTSVAIVVISHINNFSFFYSNLQVQYAICLKASCTPNEYTVHDINPQISGKLCVNIGGRYQESRIITWNIKCGGTYTNDHGYISTPNYPHSYPADIVCKWTITVGPEYSIKLLFNDFYTFESDFLSVYNGDSDTSPLLGCGGELTANEVIRLNTEFARDLRINVVNGVLVWSTTGFEANLMQSNLDGSNETLMNTWFTAYWTWRLE</sequence>
<keyword evidence="3" id="KW-0472">Membrane</keyword>
<keyword evidence="6" id="KW-1185">Reference proteome</keyword>
<dbReference type="SUPFAM" id="SSF49854">
    <property type="entry name" value="Spermadhesin, CUB domain"/>
    <property type="match status" value="1"/>
</dbReference>
<dbReference type="PANTHER" id="PTHR46908">
    <property type="entry name" value="CUBILIN-LIKE PROTEIN"/>
    <property type="match status" value="1"/>
</dbReference>